<sequence length="76" mass="8230">PRQIGPVHEIYTPSEKEINKSIRVIKAAEEAKKRGSGVVSLDGKMVDKPIIERAQRALMLAEAAGVYVNEGGDENA</sequence>
<dbReference type="Gene3D" id="3.20.20.60">
    <property type="entry name" value="Phosphoenolpyruvate-binding domains"/>
    <property type="match status" value="1"/>
</dbReference>
<dbReference type="AlphaFoldDB" id="A0AAW3WH43"/>
<proteinExistence type="predicted"/>
<organism evidence="1 2">
    <name type="scientific">Clostridium beijerinckii</name>
    <name type="common">Clostridium MP</name>
    <dbReference type="NCBI Taxonomy" id="1520"/>
    <lineage>
        <taxon>Bacteria</taxon>
        <taxon>Bacillati</taxon>
        <taxon>Bacillota</taxon>
        <taxon>Clostridia</taxon>
        <taxon>Eubacteriales</taxon>
        <taxon>Clostridiaceae</taxon>
        <taxon>Clostridium</taxon>
    </lineage>
</organism>
<dbReference type="InterPro" id="IPR040186">
    <property type="entry name" value="Citramalyl-CoA_lyase"/>
</dbReference>
<dbReference type="Proteomes" id="UP001194098">
    <property type="component" value="Unassembled WGS sequence"/>
</dbReference>
<dbReference type="InterPro" id="IPR040442">
    <property type="entry name" value="Pyrv_kinase-like_dom_sf"/>
</dbReference>
<evidence type="ECO:0000313" key="1">
    <source>
        <dbReference type="EMBL" id="MBC2478152.1"/>
    </source>
</evidence>
<protein>
    <submittedName>
        <fullName evidence="1">Citrate lyase subunit beta</fullName>
    </submittedName>
</protein>
<name>A0AAW3WH43_CLOBE</name>
<gene>
    <name evidence="1" type="ORF">HGI39_26475</name>
</gene>
<dbReference type="PANTHER" id="PTHR11105:SF0">
    <property type="entry name" value="CITRAMALYL-COA LYASE, MITOCHONDRIAL"/>
    <property type="match status" value="1"/>
</dbReference>
<dbReference type="GO" id="GO:0047777">
    <property type="term" value="F:(S)-citramalyl-CoA lyase activity"/>
    <property type="evidence" value="ECO:0007669"/>
    <property type="project" value="TreeGrafter"/>
</dbReference>
<comment type="caution">
    <text evidence="1">The sequence shown here is derived from an EMBL/GenBank/DDBJ whole genome shotgun (WGS) entry which is preliminary data.</text>
</comment>
<reference evidence="1" key="1">
    <citation type="submission" date="2020-04" db="EMBL/GenBank/DDBJ databases">
        <authorList>
            <person name="Brown S."/>
        </authorList>
    </citation>
    <scope>NUCLEOTIDE SEQUENCE</scope>
    <source>
        <strain evidence="1">DJ015</strain>
    </source>
</reference>
<reference evidence="1" key="2">
    <citation type="journal article" date="2022" name="Nat. Biotechnol.">
        <title>Carbon-negative production of acetone and isopropanol by gas fermentation at industrial pilot scale.</title>
        <authorList>
            <person name="Liew F.E."/>
            <person name="Nogle R."/>
            <person name="Abdalla T."/>
            <person name="Rasor B.J."/>
            <person name="Canter C."/>
            <person name="Jensen R.O."/>
            <person name="Wang L."/>
            <person name="Strutz J."/>
            <person name="Chirania P."/>
            <person name="De Tissera S."/>
            <person name="Mueller A.P."/>
            <person name="Ruan Z."/>
            <person name="Gao A."/>
            <person name="Tran L."/>
            <person name="Engle N.L."/>
            <person name="Bromley J.C."/>
            <person name="Daniell J."/>
            <person name="Conrado R."/>
            <person name="Tschaplinski T.J."/>
            <person name="Giannone R.J."/>
            <person name="Hettich R.L."/>
            <person name="Karim A.S."/>
            <person name="Simpson S.D."/>
            <person name="Brown S.D."/>
            <person name="Leang C."/>
            <person name="Jewett M.C."/>
            <person name="Kopke M."/>
        </authorList>
    </citation>
    <scope>NUCLEOTIDE SEQUENCE</scope>
    <source>
        <strain evidence="1">DJ015</strain>
    </source>
</reference>
<dbReference type="PANTHER" id="PTHR11105">
    <property type="entry name" value="CITRATE LYASE SUBUNIT BETA-RELATED"/>
    <property type="match status" value="1"/>
</dbReference>
<accession>A0AAW3WH43</accession>
<feature type="non-terminal residue" evidence="1">
    <location>
        <position position="1"/>
    </location>
</feature>
<dbReference type="GO" id="GO:0106064">
    <property type="term" value="P:regulation of cobalamin metabolic process"/>
    <property type="evidence" value="ECO:0007669"/>
    <property type="project" value="TreeGrafter"/>
</dbReference>
<keyword evidence="1" id="KW-0456">Lyase</keyword>
<dbReference type="EMBL" id="JABAGV010000249">
    <property type="protein sequence ID" value="MBC2478152.1"/>
    <property type="molecule type" value="Genomic_DNA"/>
</dbReference>
<evidence type="ECO:0000313" key="2">
    <source>
        <dbReference type="Proteomes" id="UP001194098"/>
    </source>
</evidence>